<evidence type="ECO:0000313" key="2">
    <source>
        <dbReference type="EMBL" id="NUW32152.1"/>
    </source>
</evidence>
<dbReference type="Proteomes" id="UP000586042">
    <property type="component" value="Unassembled WGS sequence"/>
</dbReference>
<reference evidence="2 3" key="1">
    <citation type="submission" date="2020-06" db="EMBL/GenBank/DDBJ databases">
        <title>Nonomuraea sp. SMC257, a novel actinomycete isolated from soil.</title>
        <authorList>
            <person name="Chanama M."/>
        </authorList>
    </citation>
    <scope>NUCLEOTIDE SEQUENCE [LARGE SCALE GENOMIC DNA]</scope>
    <source>
        <strain evidence="2 3">SMC257</strain>
    </source>
</reference>
<accession>A0A7Y6I5M8</accession>
<proteinExistence type="predicted"/>
<organism evidence="2 3">
    <name type="scientific">Nonomuraea montanisoli</name>
    <dbReference type="NCBI Taxonomy" id="2741721"/>
    <lineage>
        <taxon>Bacteria</taxon>
        <taxon>Bacillati</taxon>
        <taxon>Actinomycetota</taxon>
        <taxon>Actinomycetes</taxon>
        <taxon>Streptosporangiales</taxon>
        <taxon>Streptosporangiaceae</taxon>
        <taxon>Nonomuraea</taxon>
    </lineage>
</organism>
<dbReference type="EMBL" id="JABWGN010000004">
    <property type="protein sequence ID" value="NUW32152.1"/>
    <property type="molecule type" value="Genomic_DNA"/>
</dbReference>
<feature type="compositionally biased region" description="Pro residues" evidence="1">
    <location>
        <begin position="162"/>
        <end position="176"/>
    </location>
</feature>
<dbReference type="RefSeq" id="WP_175589580.1">
    <property type="nucleotide sequence ID" value="NZ_JABWGN010000004.1"/>
</dbReference>
<dbReference type="PROSITE" id="PS51257">
    <property type="entry name" value="PROKAR_LIPOPROTEIN"/>
    <property type="match status" value="1"/>
</dbReference>
<feature type="region of interest" description="Disordered" evidence="1">
    <location>
        <begin position="158"/>
        <end position="196"/>
    </location>
</feature>
<dbReference type="AlphaFoldDB" id="A0A7Y6I5M8"/>
<evidence type="ECO:0000313" key="3">
    <source>
        <dbReference type="Proteomes" id="UP000586042"/>
    </source>
</evidence>
<evidence type="ECO:0008006" key="4">
    <source>
        <dbReference type="Google" id="ProtNLM"/>
    </source>
</evidence>
<protein>
    <recommendedName>
        <fullName evidence="4">Copper chaperone PCu(A)C</fullName>
    </recommendedName>
</protein>
<evidence type="ECO:0000256" key="1">
    <source>
        <dbReference type="SAM" id="MobiDB-lite"/>
    </source>
</evidence>
<comment type="caution">
    <text evidence="2">The sequence shown here is derived from an EMBL/GenBank/DDBJ whole genome shotgun (WGS) entry which is preliminary data.</text>
</comment>
<gene>
    <name evidence="2" type="ORF">HTZ77_12015</name>
</gene>
<sequence length="196" mass="19452">MRRPVAVSAVALVLATAGCTGLTYSSEDVTRIFTPKNQGANAAAKGVFVRNAFLLGASLTGRPETPAAGLPLYAVLINERAEPVRLEKVTLGKGGQVQLSGTVEVPPRGIVGTDRPIGTVTGVANTGAVPMTFSFTAGPNDMLLVVPVVARTGVFASLSPSGAPPNPSGAPSPAGSPAPSGSAPDVTGSPSPTATP</sequence>
<name>A0A7Y6I5M8_9ACTN</name>
<keyword evidence="3" id="KW-1185">Reference proteome</keyword>